<feature type="transmembrane region" description="Helical" evidence="1">
    <location>
        <begin position="7"/>
        <end position="26"/>
    </location>
</feature>
<dbReference type="AlphaFoldDB" id="A0A4Y1WR24"/>
<keyword evidence="1" id="KW-0812">Transmembrane</keyword>
<dbReference type="Proteomes" id="UP000318946">
    <property type="component" value="Chromosome"/>
</dbReference>
<dbReference type="PANTHER" id="PTHR37299:SF1">
    <property type="entry name" value="STAGE 0 SPORULATION PROTEIN A HOMOLOG"/>
    <property type="match status" value="1"/>
</dbReference>
<evidence type="ECO:0000259" key="2">
    <source>
        <dbReference type="PROSITE" id="PS50930"/>
    </source>
</evidence>
<feature type="transmembrane region" description="Helical" evidence="1">
    <location>
        <begin position="32"/>
        <end position="49"/>
    </location>
</feature>
<organism evidence="3 4">
    <name type="scientific">Alistipes communis</name>
    <dbReference type="NCBI Taxonomy" id="2585118"/>
    <lineage>
        <taxon>Bacteria</taxon>
        <taxon>Pseudomonadati</taxon>
        <taxon>Bacteroidota</taxon>
        <taxon>Bacteroidia</taxon>
        <taxon>Bacteroidales</taxon>
        <taxon>Rikenellaceae</taxon>
        <taxon>Alistipes</taxon>
    </lineage>
</organism>
<evidence type="ECO:0000256" key="1">
    <source>
        <dbReference type="SAM" id="Phobius"/>
    </source>
</evidence>
<keyword evidence="4" id="KW-1185">Reference proteome</keyword>
<dbReference type="OrthoDB" id="940781at2"/>
<name>A0A4Y1WR24_9BACT</name>
<dbReference type="SMART" id="SM00850">
    <property type="entry name" value="LytTR"/>
    <property type="match status" value="1"/>
</dbReference>
<dbReference type="Gene3D" id="2.40.50.1020">
    <property type="entry name" value="LytTr DNA-binding domain"/>
    <property type="match status" value="1"/>
</dbReference>
<accession>A0A4Y1WR24</accession>
<reference evidence="4" key="1">
    <citation type="submission" date="2019-06" db="EMBL/GenBank/DDBJ databases">
        <title>Alistipes onderdonkii subsp. vulgaris subsp. nov., Alistipes dispar sp. nov. and Alistipes communis sp. nov., isolated from human faeces, and creation of Alistipes onderdonkii subsp. onderdonkii subsp. nov.</title>
        <authorList>
            <person name="Sakamoto M."/>
            <person name="Ikeyama N."/>
            <person name="Ogata Y."/>
            <person name="Suda W."/>
            <person name="Iino T."/>
            <person name="Hattori M."/>
            <person name="Ohkuma M."/>
        </authorList>
    </citation>
    <scope>NUCLEOTIDE SEQUENCE [LARGE SCALE GENOMIC DNA]</scope>
    <source>
        <strain evidence="4">5CBH24</strain>
    </source>
</reference>
<dbReference type="Pfam" id="PF04397">
    <property type="entry name" value="LytTR"/>
    <property type="match status" value="1"/>
</dbReference>
<protein>
    <recommendedName>
        <fullName evidence="2">HTH LytTR-type domain-containing protein</fullName>
    </recommendedName>
</protein>
<dbReference type="EMBL" id="AP019735">
    <property type="protein sequence ID" value="BBL03257.1"/>
    <property type="molecule type" value="Genomic_DNA"/>
</dbReference>
<dbReference type="GO" id="GO:0000156">
    <property type="term" value="F:phosphorelay response regulator activity"/>
    <property type="evidence" value="ECO:0007669"/>
    <property type="project" value="InterPro"/>
</dbReference>
<evidence type="ECO:0000313" key="3">
    <source>
        <dbReference type="EMBL" id="BBL03257.1"/>
    </source>
</evidence>
<proteinExistence type="predicted"/>
<feature type="domain" description="HTH LytTR-type" evidence="2">
    <location>
        <begin position="137"/>
        <end position="235"/>
    </location>
</feature>
<sequence length="251" mass="29043">MKRLFPLFSALAAVPFVALLLVSLGYTLGEASLLAVMFLPGLFAFRHFLPQIRFAERRRGALQLFYLTGAVLTFEYVALMLTNFYLRYNASVWRYDITMSDLLQNPLFILLLLAACALPMHWIERRCNTQPARDRYVEFISDRRRVRLETERISYLESNDSEVWIHTSTGESLRTKTKISQWEQQLDDRFLRIHRSYIVNADRVARHTAGAVVVDGRTLEVSRKYRDSVRAAIPESAPSARVRHISNDKPS</sequence>
<dbReference type="KEGG" id="acou:A5CBH24_05700"/>
<dbReference type="GO" id="GO:0003677">
    <property type="term" value="F:DNA binding"/>
    <property type="evidence" value="ECO:0007669"/>
    <property type="project" value="InterPro"/>
</dbReference>
<dbReference type="GeneID" id="78341287"/>
<dbReference type="RefSeq" id="WP_141412145.1">
    <property type="nucleotide sequence ID" value="NZ_AP019735.1"/>
</dbReference>
<keyword evidence="1" id="KW-0472">Membrane</keyword>
<dbReference type="PANTHER" id="PTHR37299">
    <property type="entry name" value="TRANSCRIPTIONAL REGULATOR-RELATED"/>
    <property type="match status" value="1"/>
</dbReference>
<dbReference type="InterPro" id="IPR046947">
    <property type="entry name" value="LytR-like"/>
</dbReference>
<evidence type="ECO:0000313" key="4">
    <source>
        <dbReference type="Proteomes" id="UP000318946"/>
    </source>
</evidence>
<dbReference type="PROSITE" id="PS50930">
    <property type="entry name" value="HTH_LYTTR"/>
    <property type="match status" value="1"/>
</dbReference>
<feature type="transmembrane region" description="Helical" evidence="1">
    <location>
        <begin position="61"/>
        <end position="86"/>
    </location>
</feature>
<feature type="transmembrane region" description="Helical" evidence="1">
    <location>
        <begin position="106"/>
        <end position="123"/>
    </location>
</feature>
<dbReference type="InterPro" id="IPR007492">
    <property type="entry name" value="LytTR_DNA-bd_dom"/>
</dbReference>
<keyword evidence="1" id="KW-1133">Transmembrane helix</keyword>
<gene>
    <name evidence="3" type="ORF">A5CBH24_05700</name>
</gene>